<feature type="compositionally biased region" description="Basic and acidic residues" evidence="1">
    <location>
        <begin position="1"/>
        <end position="22"/>
    </location>
</feature>
<evidence type="ECO:0000256" key="1">
    <source>
        <dbReference type="SAM" id="MobiDB-lite"/>
    </source>
</evidence>
<keyword evidence="3" id="KW-1185">Reference proteome</keyword>
<dbReference type="AlphaFoldDB" id="A0A0F0GTE3"/>
<comment type="caution">
    <text evidence="2">The sequence shown here is derived from an EMBL/GenBank/DDBJ whole genome shotgun (WGS) entry which is preliminary data.</text>
</comment>
<dbReference type="PATRIC" id="fig|68170.10.peg.6102"/>
<dbReference type="EMBL" id="JYJG01000194">
    <property type="protein sequence ID" value="KJK45856.1"/>
    <property type="molecule type" value="Genomic_DNA"/>
</dbReference>
<evidence type="ECO:0000313" key="3">
    <source>
        <dbReference type="Proteomes" id="UP000033393"/>
    </source>
</evidence>
<feature type="region of interest" description="Disordered" evidence="1">
    <location>
        <begin position="1"/>
        <end position="39"/>
    </location>
</feature>
<dbReference type="Proteomes" id="UP000033393">
    <property type="component" value="Unassembled WGS sequence"/>
</dbReference>
<protein>
    <submittedName>
        <fullName evidence="2">Uncharacterized protein</fullName>
    </submittedName>
</protein>
<gene>
    <name evidence="2" type="ORF">UK23_24560</name>
</gene>
<organism evidence="2 3">
    <name type="scientific">Lentzea aerocolonigenes</name>
    <name type="common">Lechevalieria aerocolonigenes</name>
    <name type="synonym">Saccharothrix aerocolonigenes</name>
    <dbReference type="NCBI Taxonomy" id="68170"/>
    <lineage>
        <taxon>Bacteria</taxon>
        <taxon>Bacillati</taxon>
        <taxon>Actinomycetota</taxon>
        <taxon>Actinomycetes</taxon>
        <taxon>Pseudonocardiales</taxon>
        <taxon>Pseudonocardiaceae</taxon>
        <taxon>Lentzea</taxon>
    </lineage>
</organism>
<name>A0A0F0GTE3_LENAE</name>
<sequence>MQHSSPRHDQNLTARDEDDRGHPTGTGTDSRGGKNATSSAATAGITAIGANSLLKNAVADSLREDQQCV</sequence>
<proteinExistence type="predicted"/>
<reference evidence="2 3" key="1">
    <citation type="submission" date="2015-02" db="EMBL/GenBank/DDBJ databases">
        <authorList>
            <person name="Ju K.-S."/>
            <person name="Doroghazi J.R."/>
            <person name="Metcalf W."/>
        </authorList>
    </citation>
    <scope>NUCLEOTIDE SEQUENCE [LARGE SCALE GENOMIC DNA]</scope>
    <source>
        <strain evidence="2 3">NRRL B-16140</strain>
    </source>
</reference>
<evidence type="ECO:0000313" key="2">
    <source>
        <dbReference type="EMBL" id="KJK45856.1"/>
    </source>
</evidence>
<accession>A0A0F0GTE3</accession>